<dbReference type="PROSITE" id="PS00061">
    <property type="entry name" value="ADH_SHORT"/>
    <property type="match status" value="1"/>
</dbReference>
<dbReference type="RefSeq" id="XP_013399968.1">
    <property type="nucleotide sequence ID" value="XM_013544514.1"/>
</dbReference>
<dbReference type="GO" id="GO:0008460">
    <property type="term" value="F:dTDP-glucose 4,6-dehydratase activity"/>
    <property type="evidence" value="ECO:0007669"/>
    <property type="project" value="UniProtKB-EC"/>
</dbReference>
<feature type="domain" description="NAD(P)-binding" evidence="9">
    <location>
        <begin position="294"/>
        <end position="594"/>
    </location>
</feature>
<evidence type="ECO:0000259" key="9">
    <source>
        <dbReference type="Pfam" id="PF16363"/>
    </source>
</evidence>
<dbReference type="InterPro" id="IPR016040">
    <property type="entry name" value="NAD(P)-bd_dom"/>
</dbReference>
<dbReference type="GO" id="GO:0009225">
    <property type="term" value="P:nucleotide-sugar metabolic process"/>
    <property type="evidence" value="ECO:0007669"/>
    <property type="project" value="InterPro"/>
</dbReference>
<evidence type="ECO:0000256" key="3">
    <source>
        <dbReference type="ARBA" id="ARBA00008178"/>
    </source>
</evidence>
<dbReference type="OrthoDB" id="16464at2759"/>
<feature type="domain" description="NAD-dependent epimerase/dehydratase" evidence="8">
    <location>
        <begin position="10"/>
        <end position="151"/>
    </location>
</feature>
<organism evidence="10 11">
    <name type="scientific">Lingula anatina</name>
    <name type="common">Brachiopod</name>
    <name type="synonym">Lingula unguis</name>
    <dbReference type="NCBI Taxonomy" id="7574"/>
    <lineage>
        <taxon>Eukaryota</taxon>
        <taxon>Metazoa</taxon>
        <taxon>Spiralia</taxon>
        <taxon>Lophotrochozoa</taxon>
        <taxon>Brachiopoda</taxon>
        <taxon>Linguliformea</taxon>
        <taxon>Lingulata</taxon>
        <taxon>Lingulida</taxon>
        <taxon>Linguloidea</taxon>
        <taxon>Lingulidae</taxon>
        <taxon>Lingula</taxon>
    </lineage>
</organism>
<evidence type="ECO:0000256" key="4">
    <source>
        <dbReference type="ARBA" id="ARBA00011990"/>
    </source>
</evidence>
<dbReference type="EC" id="4.2.1.46" evidence="4"/>
<dbReference type="FunFam" id="3.40.50.720:FF:000304">
    <property type="entry name" value="UDP-glucose 4,6-dehydratase"/>
    <property type="match status" value="1"/>
</dbReference>
<evidence type="ECO:0000259" key="8">
    <source>
        <dbReference type="Pfam" id="PF01370"/>
    </source>
</evidence>
<dbReference type="Proteomes" id="UP000085678">
    <property type="component" value="Unplaced"/>
</dbReference>
<dbReference type="InterPro" id="IPR036291">
    <property type="entry name" value="NAD(P)-bd_dom_sf"/>
</dbReference>
<dbReference type="AlphaFoldDB" id="A0A1S3IPG8"/>
<dbReference type="SUPFAM" id="SSF51735">
    <property type="entry name" value="NAD(P)-binding Rossmann-fold domains"/>
    <property type="match status" value="2"/>
</dbReference>
<dbReference type="STRING" id="7574.A0A1S3IPG8"/>
<comment type="similarity">
    <text evidence="3">Belongs to the NAD(P)-dependent epimerase/dehydratase family. dTDP-glucose dehydratase subfamily.</text>
</comment>
<dbReference type="Gene3D" id="3.90.25.10">
    <property type="entry name" value="UDP-galactose 4-epimerase, domain 1"/>
    <property type="match status" value="1"/>
</dbReference>
<dbReference type="InterPro" id="IPR020904">
    <property type="entry name" value="Sc_DH/Rdtase_CS"/>
</dbReference>
<dbReference type="Pfam" id="PF01370">
    <property type="entry name" value="Epimerase"/>
    <property type="match status" value="1"/>
</dbReference>
<dbReference type="InParanoid" id="A0A1S3IPG8"/>
<evidence type="ECO:0000256" key="5">
    <source>
        <dbReference type="ARBA" id="ARBA00023027"/>
    </source>
</evidence>
<evidence type="ECO:0000256" key="6">
    <source>
        <dbReference type="ARBA" id="ARBA00023239"/>
    </source>
</evidence>
<dbReference type="GeneID" id="106166095"/>
<evidence type="ECO:0000256" key="2">
    <source>
        <dbReference type="ARBA" id="ARBA00001911"/>
    </source>
</evidence>
<comment type="cofactor">
    <cofactor evidence="2">
        <name>NAD(+)</name>
        <dbReference type="ChEBI" id="CHEBI:57540"/>
    </cofactor>
</comment>
<dbReference type="Gene3D" id="3.40.50.720">
    <property type="entry name" value="NAD(P)-binding Rossmann-like Domain"/>
    <property type="match status" value="2"/>
</dbReference>
<accession>A0A1S3IPG8</accession>
<sequence length="607" mass="68421">MPATVKVHLFGKTGWIGSQLLRLMVEKPYEVTCSDSRMEEREQVERELDAVQPKYVIIAAGLTGRPNVDWCDSNQQETIRANVIGLLTVVDLCATRGIHVTYFGTGCIYEYDENHPIGGRGFTEEDAPNFTGSFYSKTKGMVESLLHSYSNVLTLRVRMPISDDLHPRNFITKITNYPKICDVPNAVSVLHDLLPLTFVMMEKGLTGVYNFVNPGVISHSEILALYKSLIDPNHTYQLVNKEVLKTLIKAGRSDNCLDTTKLESALPECQIPHISVSIQDVFTRMKKNVRKNILLTGGAGFIGSHVANFLVERYSFYHVVVVDKITYCSNEKNLDPSANKPNFVFIKADISDAEKMKEIFETYQIDTVMHFAAETLVDNSFNNSNAFTNSNVIGTHTLLHCARHFGVELFLHVSTDEVYGEVKDGIPRKETATLTPTNPYSASKAAAEMLVQSYHHSFHVPVIITRSNNVYGPAQYPEKVIPSFLGNIRAGKTCPIYGHGQHLRNFLYVGDAVEAFDLLLHKGIIGQTYNIGVNNEHTVMSIAKQLHEILGKPMNIEHVKDRPYNDTRYVIDSTKLHLLGWKPKTSWKEGLKKTIEWYLKHGEYYWG</sequence>
<keyword evidence="6" id="KW-0456">Lyase</keyword>
<comment type="catalytic activity">
    <reaction evidence="1">
        <text>dTDP-alpha-D-glucose = dTDP-4-dehydro-6-deoxy-alpha-D-glucose + H2O</text>
        <dbReference type="Rhea" id="RHEA:17221"/>
        <dbReference type="ChEBI" id="CHEBI:15377"/>
        <dbReference type="ChEBI" id="CHEBI:57477"/>
        <dbReference type="ChEBI" id="CHEBI:57649"/>
        <dbReference type="EC" id="4.2.1.46"/>
    </reaction>
</comment>
<evidence type="ECO:0000256" key="1">
    <source>
        <dbReference type="ARBA" id="ARBA00001539"/>
    </source>
</evidence>
<keyword evidence="10" id="KW-1185">Reference proteome</keyword>
<evidence type="ECO:0000256" key="7">
    <source>
        <dbReference type="ARBA" id="ARBA00067702"/>
    </source>
</evidence>
<name>A0A1S3IPG8_LINAN</name>
<dbReference type="InterPro" id="IPR001509">
    <property type="entry name" value="Epimerase_deHydtase"/>
</dbReference>
<reference evidence="11" key="1">
    <citation type="submission" date="2025-08" db="UniProtKB">
        <authorList>
            <consortium name="RefSeq"/>
        </authorList>
    </citation>
    <scope>IDENTIFICATION</scope>
    <source>
        <tissue evidence="11">Gonads</tissue>
    </source>
</reference>
<dbReference type="Pfam" id="PF16363">
    <property type="entry name" value="GDP_Man_Dehyd"/>
    <property type="match status" value="1"/>
</dbReference>
<gene>
    <name evidence="11" type="primary">LOC106166095</name>
</gene>
<proteinExistence type="inferred from homology"/>
<evidence type="ECO:0000313" key="11">
    <source>
        <dbReference type="RefSeq" id="XP_013399968.1"/>
    </source>
</evidence>
<dbReference type="KEGG" id="lak:106166095"/>
<dbReference type="InterPro" id="IPR005888">
    <property type="entry name" value="dTDP_Gluc_deHydtase"/>
</dbReference>
<evidence type="ECO:0000313" key="10">
    <source>
        <dbReference type="Proteomes" id="UP000085678"/>
    </source>
</evidence>
<dbReference type="CDD" id="cd05246">
    <property type="entry name" value="dTDP_GD_SDR_e"/>
    <property type="match status" value="1"/>
</dbReference>
<dbReference type="PANTHER" id="PTHR43000">
    <property type="entry name" value="DTDP-D-GLUCOSE 4,6-DEHYDRATASE-RELATED"/>
    <property type="match status" value="1"/>
</dbReference>
<keyword evidence="5" id="KW-0520">NAD</keyword>
<protein>
    <recommendedName>
        <fullName evidence="7">dTDP-D-glucose 4,6-dehydratase</fullName>
        <ecNumber evidence="4">4.2.1.46</ecNumber>
    </recommendedName>
</protein>